<reference evidence="2" key="1">
    <citation type="submission" date="2010-06" db="EMBL/GenBank/DDBJ databases">
        <authorList>
            <person name="Jiang H."/>
            <person name="Abraham K."/>
            <person name="Ali S."/>
            <person name="Alsbrooks S.L."/>
            <person name="Anim B.N."/>
            <person name="Anosike U.S."/>
            <person name="Attaway T."/>
            <person name="Bandaranaike D.P."/>
            <person name="Battles P.K."/>
            <person name="Bell S.N."/>
            <person name="Bell A.V."/>
            <person name="Beltran B."/>
            <person name="Bickham C."/>
            <person name="Bustamante Y."/>
            <person name="Caleb T."/>
            <person name="Canada A."/>
            <person name="Cardenas V."/>
            <person name="Carter K."/>
            <person name="Chacko J."/>
            <person name="Chandrabose M.N."/>
            <person name="Chavez D."/>
            <person name="Chavez A."/>
            <person name="Chen L."/>
            <person name="Chu H.-S."/>
            <person name="Claassen K.J."/>
            <person name="Cockrell R."/>
            <person name="Collins M."/>
            <person name="Cooper J.A."/>
            <person name="Cree A."/>
            <person name="Curry S.M."/>
            <person name="Da Y."/>
            <person name="Dao M.D."/>
            <person name="Das B."/>
            <person name="Davila M.-L."/>
            <person name="Davy-Carroll L."/>
            <person name="Denson S."/>
            <person name="Dinh H."/>
            <person name="Ebong V.E."/>
            <person name="Edwards J.R."/>
            <person name="Egan A."/>
            <person name="El-Daye J."/>
            <person name="Escobedo L."/>
            <person name="Fernandez S."/>
            <person name="Fernando P.R."/>
            <person name="Flagg N."/>
            <person name="Forbes L.D."/>
            <person name="Fowler R.G."/>
            <person name="Fu Q."/>
            <person name="Gabisi R.A."/>
            <person name="Ganer J."/>
            <person name="Garbino Pronczuk A."/>
            <person name="Garcia R.M."/>
            <person name="Garner T."/>
            <person name="Garrett T.E."/>
            <person name="Gonzalez D.A."/>
            <person name="Hamid H."/>
            <person name="Hawkins E.S."/>
            <person name="Hirani K."/>
            <person name="Hogues M.E."/>
            <person name="Hollins B."/>
            <person name="Hsiao C.-H."/>
            <person name="Jabil R."/>
            <person name="James M.L."/>
            <person name="Jhangiani S.N."/>
            <person name="Johnson B."/>
            <person name="Johnson Q."/>
            <person name="Joshi V."/>
            <person name="Kalu J.B."/>
            <person name="Kam C."/>
            <person name="Kashfia A."/>
            <person name="Keebler J."/>
            <person name="Kisamo H."/>
            <person name="Kovar C.L."/>
            <person name="Lago L.A."/>
            <person name="Lai C.-Y."/>
            <person name="Laidlaw J."/>
            <person name="Lara F."/>
            <person name="Le T.-K."/>
            <person name="Lee S.L."/>
            <person name="Legall F.H."/>
            <person name="Lemon S.J."/>
            <person name="Lewis L.R."/>
            <person name="Li B."/>
            <person name="Liu Y."/>
            <person name="Liu Y.-S."/>
            <person name="Lopez J."/>
            <person name="Lozado R.J."/>
            <person name="Lu J."/>
            <person name="Madu R.C."/>
            <person name="Maheshwari M."/>
            <person name="Maheshwari R."/>
            <person name="Malloy K."/>
            <person name="Martinez E."/>
            <person name="Mathew T."/>
            <person name="Mercado I.C."/>
            <person name="Mercado C."/>
            <person name="Meyer B."/>
            <person name="Montgomery K."/>
            <person name="Morgan M.B."/>
            <person name="Munidasa M."/>
            <person name="Nazareth L.V."/>
            <person name="Nelson J."/>
            <person name="Ng B.M."/>
            <person name="Nguyen N.B."/>
            <person name="Nguyen P.Q."/>
            <person name="Nguyen T."/>
            <person name="Obregon M."/>
            <person name="Okwuonu G.O."/>
            <person name="Onwere C.G."/>
            <person name="Orozco G."/>
            <person name="Parra A."/>
            <person name="Patel S."/>
            <person name="Patil S."/>
            <person name="Perez A."/>
            <person name="Perez Y."/>
            <person name="Pham C."/>
            <person name="Primus E.L."/>
            <person name="Pu L.-L."/>
            <person name="Puazo M."/>
            <person name="Qin X."/>
            <person name="Quiroz J.B."/>
            <person name="Reese J."/>
            <person name="Richards S."/>
            <person name="Rives C.M."/>
            <person name="Robberts R."/>
            <person name="Ruiz S.J."/>
            <person name="Ruiz M.J."/>
            <person name="Santibanez J."/>
            <person name="Schneider B.W."/>
            <person name="Sisson I."/>
            <person name="Smith M."/>
            <person name="Sodergren E."/>
            <person name="Song X.-Z."/>
            <person name="Song B.B."/>
            <person name="Summersgill H."/>
            <person name="Thelus R."/>
            <person name="Thornton R.D."/>
            <person name="Trejos Z.Y."/>
            <person name="Usmani K."/>
            <person name="Vattathil S."/>
            <person name="Villasana D."/>
            <person name="Walker D.L."/>
            <person name="Wang S."/>
            <person name="Wang K."/>
            <person name="White C.S."/>
            <person name="Williams A.C."/>
            <person name="Williamson J."/>
            <person name="Wilson K."/>
            <person name="Woghiren I.O."/>
            <person name="Woodworth J.R."/>
            <person name="Worley K.C."/>
            <person name="Wright R.A."/>
            <person name="Wu W."/>
            <person name="Young L."/>
            <person name="Zhang L."/>
            <person name="Zhang J."/>
            <person name="Zhu Y."/>
            <person name="Muzny D.M."/>
            <person name="Weinstock G."/>
            <person name="Gibbs R.A."/>
        </authorList>
    </citation>
    <scope>NUCLEOTIDE SEQUENCE [LARGE SCALE GENOMIC DNA]</scope>
    <source>
        <strain evidence="2">LSR1</strain>
    </source>
</reference>
<dbReference type="PANTHER" id="PTHR23271:SF1">
    <property type="entry name" value="U3 SMALL NUCLEOLAR RNA-ASSOCIATED PROTEIN 6 HOMOLOG"/>
    <property type="match status" value="1"/>
</dbReference>
<dbReference type="GO" id="GO:0000462">
    <property type="term" value="P:maturation of SSU-rRNA from tricistronic rRNA transcript (SSU-rRNA, 5.8S rRNA, LSU-rRNA)"/>
    <property type="evidence" value="ECO:0007669"/>
    <property type="project" value="InterPro"/>
</dbReference>
<dbReference type="GeneID" id="100570537"/>
<dbReference type="OrthoDB" id="28112at2759"/>
<dbReference type="GO" id="GO:0032040">
    <property type="term" value="C:small-subunit processome"/>
    <property type="evidence" value="ECO:0007669"/>
    <property type="project" value="TreeGrafter"/>
</dbReference>
<organism evidence="1 2">
    <name type="scientific">Acyrthosiphon pisum</name>
    <name type="common">Pea aphid</name>
    <dbReference type="NCBI Taxonomy" id="7029"/>
    <lineage>
        <taxon>Eukaryota</taxon>
        <taxon>Metazoa</taxon>
        <taxon>Ecdysozoa</taxon>
        <taxon>Arthropoda</taxon>
        <taxon>Hexapoda</taxon>
        <taxon>Insecta</taxon>
        <taxon>Pterygota</taxon>
        <taxon>Neoptera</taxon>
        <taxon>Paraneoptera</taxon>
        <taxon>Hemiptera</taxon>
        <taxon>Sternorrhyncha</taxon>
        <taxon>Aphidomorpha</taxon>
        <taxon>Aphidoidea</taxon>
        <taxon>Aphididae</taxon>
        <taxon>Macrosiphini</taxon>
        <taxon>Acyrthosiphon</taxon>
    </lineage>
</organism>
<dbReference type="AlphaFoldDB" id="A0A8R2FDQ5"/>
<dbReference type="PANTHER" id="PTHR23271">
    <property type="entry name" value="HEPATOCELLULAR CARCINOMA-ASSOCIATED ANTIGEN 66"/>
    <property type="match status" value="1"/>
</dbReference>
<evidence type="ECO:0000313" key="2">
    <source>
        <dbReference type="Proteomes" id="UP000007819"/>
    </source>
</evidence>
<dbReference type="GO" id="GO:0034388">
    <property type="term" value="C:Pwp2p-containing subcomplex of 90S preribosome"/>
    <property type="evidence" value="ECO:0007669"/>
    <property type="project" value="TreeGrafter"/>
</dbReference>
<dbReference type="EnsemblMetazoa" id="XM_008189511.3">
    <property type="protein sequence ID" value="XP_008187733.2"/>
    <property type="gene ID" value="LOC100570537"/>
</dbReference>
<dbReference type="KEGG" id="api:100570537"/>
<dbReference type="InterPro" id="IPR011990">
    <property type="entry name" value="TPR-like_helical_dom_sf"/>
</dbReference>
<dbReference type="GO" id="GO:0030515">
    <property type="term" value="F:snoRNA binding"/>
    <property type="evidence" value="ECO:0007669"/>
    <property type="project" value="InterPro"/>
</dbReference>
<dbReference type="InterPro" id="IPR013949">
    <property type="entry name" value="Utp6"/>
</dbReference>
<keyword evidence="2" id="KW-1185">Reference proteome</keyword>
<accession>A0A8R2FDQ5</accession>
<protein>
    <submittedName>
        <fullName evidence="1">Uncharacterized protein</fullName>
    </submittedName>
</protein>
<dbReference type="Proteomes" id="UP000007819">
    <property type="component" value="Chromosome X"/>
</dbReference>
<dbReference type="Gene3D" id="1.25.40.10">
    <property type="entry name" value="Tetratricopeptide repeat domain"/>
    <property type="match status" value="1"/>
</dbReference>
<dbReference type="EnsemblMetazoa" id="XM_029485707.1">
    <property type="protein sequence ID" value="XP_029341567.1"/>
    <property type="gene ID" value="LOC100570537"/>
</dbReference>
<evidence type="ECO:0000313" key="1">
    <source>
        <dbReference type="EnsemblMetazoa" id="XP_008187733.2"/>
    </source>
</evidence>
<dbReference type="RefSeq" id="XP_008187733.2">
    <property type="nucleotide sequence ID" value="XM_008189511.3"/>
</dbReference>
<sequence length="258" mass="30353">MLADEVESEIHFMKTYRILKWDELIKLNDDRKSLNQKITLGLATKEELMKQIKVELNMLDTCQLKIDQEMKENDTEYINTEILTILSNRINDMYNSMFLLFPVEKTSLSEYIEFCSNNTLFITKCSNMLDTLMSRYHSDPEVHITAATYEFDDRNDVESARKFFAEGLKYHKNCSSLILEKINAILAQHKENDEGMRTVKFNFRKNLKNINIKIAKANSKTTKEKLIEEKQKILNNYKTCEKSIQRGLSDLYEQLDNI</sequence>
<dbReference type="RefSeq" id="XP_029341567.1">
    <property type="nucleotide sequence ID" value="XM_029485707.1"/>
</dbReference>
<reference evidence="1" key="2">
    <citation type="submission" date="2022-06" db="UniProtKB">
        <authorList>
            <consortium name="EnsemblMetazoa"/>
        </authorList>
    </citation>
    <scope>IDENTIFICATION</scope>
</reference>
<proteinExistence type="predicted"/>
<name>A0A8R2FDQ5_ACYPI</name>